<keyword evidence="1" id="KW-0812">Transmembrane</keyword>
<proteinExistence type="predicted"/>
<sequence>MKHIYTLVAIPAVACGIVLAGSAQASARVIYPDDAYRESVVTVPVPGPATVTEVDDALAEGLQAGASAIGGAGIALSALWVYRRRHPLGAH</sequence>
<accession>A0A4R7TGD7</accession>
<reference evidence="3 4" key="1">
    <citation type="submission" date="2019-03" db="EMBL/GenBank/DDBJ databases">
        <title>Genomic Encyclopedia of Type Strains, Phase III (KMG-III): the genomes of soil and plant-associated and newly described type strains.</title>
        <authorList>
            <person name="Whitman W."/>
        </authorList>
    </citation>
    <scope>NUCLEOTIDE SEQUENCE [LARGE SCALE GENOMIC DNA]</scope>
    <source>
        <strain evidence="3 4">VKM Ac-2575</strain>
    </source>
</reference>
<organism evidence="3 4">
    <name type="scientific">Kribbella voronezhensis</name>
    <dbReference type="NCBI Taxonomy" id="2512212"/>
    <lineage>
        <taxon>Bacteria</taxon>
        <taxon>Bacillati</taxon>
        <taxon>Actinomycetota</taxon>
        <taxon>Actinomycetes</taxon>
        <taxon>Propionibacteriales</taxon>
        <taxon>Kribbellaceae</taxon>
        <taxon>Kribbella</taxon>
    </lineage>
</organism>
<dbReference type="EMBL" id="SOCE01000001">
    <property type="protein sequence ID" value="TDU91290.1"/>
    <property type="molecule type" value="Genomic_DNA"/>
</dbReference>
<evidence type="ECO:0000256" key="2">
    <source>
        <dbReference type="SAM" id="SignalP"/>
    </source>
</evidence>
<keyword evidence="4" id="KW-1185">Reference proteome</keyword>
<keyword evidence="1" id="KW-1133">Transmembrane helix</keyword>
<feature type="signal peptide" evidence="2">
    <location>
        <begin position="1"/>
        <end position="25"/>
    </location>
</feature>
<evidence type="ECO:0000313" key="4">
    <source>
        <dbReference type="Proteomes" id="UP000295151"/>
    </source>
</evidence>
<comment type="caution">
    <text evidence="3">The sequence shown here is derived from an EMBL/GenBank/DDBJ whole genome shotgun (WGS) entry which is preliminary data.</text>
</comment>
<dbReference type="OrthoDB" id="3831084at2"/>
<evidence type="ECO:0000313" key="3">
    <source>
        <dbReference type="EMBL" id="TDU91290.1"/>
    </source>
</evidence>
<feature type="chain" id="PRO_5020839898" description="Cobalt/nickel transport protein" evidence="2">
    <location>
        <begin position="26"/>
        <end position="91"/>
    </location>
</feature>
<evidence type="ECO:0008006" key="5">
    <source>
        <dbReference type="Google" id="ProtNLM"/>
    </source>
</evidence>
<name>A0A4R7TGD7_9ACTN</name>
<protein>
    <recommendedName>
        <fullName evidence="5">Cobalt/nickel transport protein</fullName>
    </recommendedName>
</protein>
<keyword evidence="1" id="KW-0472">Membrane</keyword>
<dbReference type="Proteomes" id="UP000295151">
    <property type="component" value="Unassembled WGS sequence"/>
</dbReference>
<gene>
    <name evidence="3" type="ORF">EV138_4894</name>
</gene>
<dbReference type="AlphaFoldDB" id="A0A4R7TGD7"/>
<feature type="transmembrane region" description="Helical" evidence="1">
    <location>
        <begin position="62"/>
        <end position="82"/>
    </location>
</feature>
<dbReference type="RefSeq" id="WP_133981062.1">
    <property type="nucleotide sequence ID" value="NZ_SOCE01000001.1"/>
</dbReference>
<evidence type="ECO:0000256" key="1">
    <source>
        <dbReference type="SAM" id="Phobius"/>
    </source>
</evidence>
<keyword evidence="2" id="KW-0732">Signal</keyword>